<dbReference type="PROSITE" id="PS51257">
    <property type="entry name" value="PROKAR_LIPOPROTEIN"/>
    <property type="match status" value="1"/>
</dbReference>
<evidence type="ECO:0000256" key="1">
    <source>
        <dbReference type="SAM" id="MobiDB-lite"/>
    </source>
</evidence>
<dbReference type="RefSeq" id="WP_345511836.1">
    <property type="nucleotide sequence ID" value="NZ_BAAAXD010000012.1"/>
</dbReference>
<dbReference type="EMBL" id="JBHMCG010000203">
    <property type="protein sequence ID" value="MFB9578930.1"/>
    <property type="molecule type" value="Genomic_DNA"/>
</dbReference>
<protein>
    <recommendedName>
        <fullName evidence="4">Lipoprotein</fullName>
    </recommendedName>
</protein>
<comment type="caution">
    <text evidence="2">The sequence shown here is derived from an EMBL/GenBank/DDBJ whole genome shotgun (WGS) entry which is preliminary data.</text>
</comment>
<name>A0ABV5RM37_9ACTN</name>
<dbReference type="Proteomes" id="UP001589710">
    <property type="component" value="Unassembled WGS sequence"/>
</dbReference>
<evidence type="ECO:0000313" key="3">
    <source>
        <dbReference type="Proteomes" id="UP001589710"/>
    </source>
</evidence>
<gene>
    <name evidence="2" type="ORF">ACFFTL_43470</name>
</gene>
<evidence type="ECO:0000313" key="2">
    <source>
        <dbReference type="EMBL" id="MFB9578930.1"/>
    </source>
</evidence>
<accession>A0ABV5RM37</accession>
<proteinExistence type="predicted"/>
<organism evidence="2 3">
    <name type="scientific">Streptomyces yanii</name>
    <dbReference type="NCBI Taxonomy" id="78510"/>
    <lineage>
        <taxon>Bacteria</taxon>
        <taxon>Bacillati</taxon>
        <taxon>Actinomycetota</taxon>
        <taxon>Actinomycetes</taxon>
        <taxon>Kitasatosporales</taxon>
        <taxon>Streptomycetaceae</taxon>
        <taxon>Streptomyces</taxon>
    </lineage>
</organism>
<sequence length="148" mass="15402">MQRTSITVKLLVGVAVTAVTGCVSVEPRSGIAPRPETSRPVQDLAPQIVGPPVRDSLEAVPDPKPSPKASGRPAKAPSDTRRTAPRAPQQREHVGVPRPRHAPPAAARVLNPPTVPVTGTNVCALGRGYGGWSAGSPAARICEDTYGR</sequence>
<feature type="region of interest" description="Disordered" evidence="1">
    <location>
        <begin position="26"/>
        <end position="116"/>
    </location>
</feature>
<keyword evidence="3" id="KW-1185">Reference proteome</keyword>
<reference evidence="2 3" key="1">
    <citation type="submission" date="2024-09" db="EMBL/GenBank/DDBJ databases">
        <authorList>
            <person name="Sun Q."/>
            <person name="Mori K."/>
        </authorList>
    </citation>
    <scope>NUCLEOTIDE SEQUENCE [LARGE SCALE GENOMIC DNA]</scope>
    <source>
        <strain evidence="2 3">JCM 3331</strain>
    </source>
</reference>
<evidence type="ECO:0008006" key="4">
    <source>
        <dbReference type="Google" id="ProtNLM"/>
    </source>
</evidence>